<keyword evidence="4" id="KW-0479">Metal-binding</keyword>
<protein>
    <recommendedName>
        <fullName evidence="8">S-adenosylmethionine-dependent nucleotide dehydratase</fullName>
    </recommendedName>
</protein>
<proteinExistence type="predicted"/>
<evidence type="ECO:0000256" key="5">
    <source>
        <dbReference type="ARBA" id="ARBA00023004"/>
    </source>
</evidence>
<evidence type="ECO:0000256" key="8">
    <source>
        <dbReference type="ARBA" id="ARBA00039667"/>
    </source>
</evidence>
<dbReference type="SUPFAM" id="SSF102114">
    <property type="entry name" value="Radical SAM enzymes"/>
    <property type="match status" value="1"/>
</dbReference>
<dbReference type="GO" id="GO:0046872">
    <property type="term" value="F:metal ion binding"/>
    <property type="evidence" value="ECO:0007669"/>
    <property type="project" value="UniProtKB-KW"/>
</dbReference>
<evidence type="ECO:0000256" key="6">
    <source>
        <dbReference type="ARBA" id="ARBA00023014"/>
    </source>
</evidence>
<keyword evidence="5" id="KW-0408">Iron</keyword>
<keyword evidence="2" id="KW-0004">4Fe-4S</keyword>
<dbReference type="Pfam" id="PF04055">
    <property type="entry name" value="Radical_SAM"/>
    <property type="match status" value="1"/>
</dbReference>
<name>A0A449IG93_PSEFR</name>
<dbReference type="SFLD" id="SFLDG01088">
    <property type="entry name" value="antiviral_proteins"/>
    <property type="match status" value="1"/>
</dbReference>
<keyword evidence="3" id="KW-0949">S-adenosyl-L-methionine</keyword>
<dbReference type="InterPro" id="IPR051196">
    <property type="entry name" value="RSAD2/Viperin_antiviral"/>
</dbReference>
<evidence type="ECO:0000259" key="9">
    <source>
        <dbReference type="Pfam" id="PF04055"/>
    </source>
</evidence>
<dbReference type="Gene3D" id="3.20.20.70">
    <property type="entry name" value="Aldolase class I"/>
    <property type="match status" value="1"/>
</dbReference>
<dbReference type="SFLD" id="SFLDS00029">
    <property type="entry name" value="Radical_SAM"/>
    <property type="match status" value="1"/>
</dbReference>
<dbReference type="PANTHER" id="PTHR21339:SF0">
    <property type="entry name" value="S-ADENOSYLMETHIONINE-DEPENDENT NUCLEOTIDE DEHYDRATASE RSAD2"/>
    <property type="match status" value="1"/>
</dbReference>
<dbReference type="PANTHER" id="PTHR21339">
    <property type="entry name" value="RADICAL S-ADENOSYL METHIONINE DOMAIN-CONTAINING PROTEIN 2"/>
    <property type="match status" value="1"/>
</dbReference>
<evidence type="ECO:0000313" key="10">
    <source>
        <dbReference type="EMBL" id="VFB18434.1"/>
    </source>
</evidence>
<dbReference type="GO" id="GO:0003824">
    <property type="term" value="F:catalytic activity"/>
    <property type="evidence" value="ECO:0007669"/>
    <property type="project" value="InterPro"/>
</dbReference>
<evidence type="ECO:0000256" key="1">
    <source>
        <dbReference type="ARBA" id="ARBA00001966"/>
    </source>
</evidence>
<evidence type="ECO:0000256" key="2">
    <source>
        <dbReference type="ARBA" id="ARBA00022485"/>
    </source>
</evidence>
<dbReference type="GO" id="GO:0051607">
    <property type="term" value="P:defense response to virus"/>
    <property type="evidence" value="ECO:0007669"/>
    <property type="project" value="UniProtKB-KW"/>
</dbReference>
<feature type="domain" description="Radical SAM core" evidence="9">
    <location>
        <begin position="24"/>
        <end position="146"/>
    </location>
</feature>
<dbReference type="InterPro" id="IPR013785">
    <property type="entry name" value="Aldolase_TIM"/>
</dbReference>
<sequence>MVYLRSGEGAMRPHVSELVINWHITEACNYKCRYCYAKWDGAGRELLHDWTRVRNLLDELQAFFHPENDANPLSQHMTWSSIRLNLAGGEPLLYQDALLRALDYARSKGMGASIIINGSRLTNDLIDRLAPLVSMFGLSIDSADPTRNIGIGRVDSRGSLLDVDSLPEILVRAKSQNSALRLKVNTVVNALNHQEDMSPIMHALMPDRWKVLRMLQVVTSDLAVSSEDFLAFVARHDIFHDVMCVEGNDDMTESYIMIDPLGRFFQNTIGQTGYYYSNPIDVIGAERAFSEWRFSAGAYAARYRDALVEGR</sequence>
<evidence type="ECO:0000256" key="3">
    <source>
        <dbReference type="ARBA" id="ARBA00022691"/>
    </source>
</evidence>
<organism evidence="10 11">
    <name type="scientific">Pseudomonas fragi</name>
    <dbReference type="NCBI Taxonomy" id="296"/>
    <lineage>
        <taxon>Bacteria</taxon>
        <taxon>Pseudomonadati</taxon>
        <taxon>Pseudomonadota</taxon>
        <taxon>Gammaproteobacteria</taxon>
        <taxon>Pseudomonadales</taxon>
        <taxon>Pseudomonadaceae</taxon>
        <taxon>Pseudomonas</taxon>
    </lineage>
</organism>
<keyword evidence="6" id="KW-0411">Iron-sulfur</keyword>
<dbReference type="AlphaFoldDB" id="A0A449IG93"/>
<keyword evidence="7" id="KW-0051">Antiviral defense</keyword>
<dbReference type="NCBIfam" id="NF038283">
    <property type="entry name" value="viperin_w_prok"/>
    <property type="match status" value="1"/>
</dbReference>
<evidence type="ECO:0000313" key="11">
    <source>
        <dbReference type="Proteomes" id="UP000330809"/>
    </source>
</evidence>
<dbReference type="CDD" id="cd01335">
    <property type="entry name" value="Radical_SAM"/>
    <property type="match status" value="1"/>
</dbReference>
<dbReference type="InterPro" id="IPR058240">
    <property type="entry name" value="rSAM_sf"/>
</dbReference>
<comment type="cofactor">
    <cofactor evidence="1">
        <name>[4Fe-4S] cluster</name>
        <dbReference type="ChEBI" id="CHEBI:49883"/>
    </cofactor>
</comment>
<evidence type="ECO:0000256" key="4">
    <source>
        <dbReference type="ARBA" id="ARBA00022723"/>
    </source>
</evidence>
<evidence type="ECO:0000256" key="7">
    <source>
        <dbReference type="ARBA" id="ARBA00023118"/>
    </source>
</evidence>
<dbReference type="Proteomes" id="UP000330809">
    <property type="component" value="Unassembled WGS sequence"/>
</dbReference>
<dbReference type="InterPro" id="IPR007197">
    <property type="entry name" value="rSAM"/>
</dbReference>
<gene>
    <name evidence="10" type="ORF">NCTC10754_00982</name>
</gene>
<dbReference type="GO" id="GO:0051539">
    <property type="term" value="F:4 iron, 4 sulfur cluster binding"/>
    <property type="evidence" value="ECO:0007669"/>
    <property type="project" value="UniProtKB-KW"/>
</dbReference>
<dbReference type="EMBL" id="CAACYJ010000018">
    <property type="protein sequence ID" value="VFB18434.1"/>
    <property type="molecule type" value="Genomic_DNA"/>
</dbReference>
<reference evidence="10 11" key="1">
    <citation type="submission" date="2019-02" db="EMBL/GenBank/DDBJ databases">
        <authorList>
            <consortium name="Pathogen Informatics"/>
        </authorList>
    </citation>
    <scope>NUCLEOTIDE SEQUENCE [LARGE SCALE GENOMIC DNA]</scope>
    <source>
        <strain evidence="10 11">3012STDY7103891</strain>
    </source>
</reference>
<accession>A0A449IG93</accession>